<keyword evidence="3" id="KW-1185">Reference proteome</keyword>
<dbReference type="PANTHER" id="PTHR43072:SF8">
    <property type="entry name" value="ACYLTRANSFERASE FABY-RELATED"/>
    <property type="match status" value="1"/>
</dbReference>
<protein>
    <submittedName>
        <fullName evidence="2">N-acetyltransferase family protein</fullName>
    </submittedName>
</protein>
<dbReference type="PANTHER" id="PTHR43072">
    <property type="entry name" value="N-ACETYLTRANSFERASE"/>
    <property type="match status" value="1"/>
</dbReference>
<dbReference type="InterPro" id="IPR000182">
    <property type="entry name" value="GNAT_dom"/>
</dbReference>
<feature type="domain" description="N-acetyltransferase" evidence="1">
    <location>
        <begin position="1"/>
        <end position="164"/>
    </location>
</feature>
<dbReference type="Gene3D" id="3.40.630.30">
    <property type="match status" value="1"/>
</dbReference>
<gene>
    <name evidence="2" type="ORF">FJW01_09400</name>
</gene>
<evidence type="ECO:0000259" key="1">
    <source>
        <dbReference type="PROSITE" id="PS51186"/>
    </source>
</evidence>
<organism evidence="2 3">
    <name type="scientific">Pantoea deleyi</name>
    <dbReference type="NCBI Taxonomy" id="470932"/>
    <lineage>
        <taxon>Bacteria</taxon>
        <taxon>Pseudomonadati</taxon>
        <taxon>Pseudomonadota</taxon>
        <taxon>Gammaproteobacteria</taxon>
        <taxon>Enterobacterales</taxon>
        <taxon>Erwiniaceae</taxon>
        <taxon>Pantoea</taxon>
    </lineage>
</organism>
<keyword evidence="2" id="KW-0808">Transferase</keyword>
<name>A0A506Q9S6_9GAMM</name>
<evidence type="ECO:0000313" key="2">
    <source>
        <dbReference type="EMBL" id="TPV42155.1"/>
    </source>
</evidence>
<dbReference type="GO" id="GO:0016747">
    <property type="term" value="F:acyltransferase activity, transferring groups other than amino-acyl groups"/>
    <property type="evidence" value="ECO:0007669"/>
    <property type="project" value="InterPro"/>
</dbReference>
<dbReference type="Proteomes" id="UP000317747">
    <property type="component" value="Unassembled WGS sequence"/>
</dbReference>
<dbReference type="AlphaFoldDB" id="A0A506Q9S6"/>
<reference evidence="2 3" key="1">
    <citation type="submission" date="2019-06" db="EMBL/GenBank/DDBJ databases">
        <title>Taxogenomics and systematics of the genus Pantoea.</title>
        <authorList>
            <person name="Tambong J.T."/>
        </authorList>
    </citation>
    <scope>NUCLEOTIDE SEQUENCE [LARGE SCALE GENOMIC DNA]</scope>
    <source>
        <strain evidence="2 3">LMG 24200</strain>
    </source>
</reference>
<evidence type="ECO:0000313" key="3">
    <source>
        <dbReference type="Proteomes" id="UP000317747"/>
    </source>
</evidence>
<dbReference type="InterPro" id="IPR016181">
    <property type="entry name" value="Acyl_CoA_acyltransferase"/>
</dbReference>
<comment type="caution">
    <text evidence="2">The sequence shown here is derived from an EMBL/GenBank/DDBJ whole genome shotgun (WGS) entry which is preliminary data.</text>
</comment>
<dbReference type="PROSITE" id="PS51186">
    <property type="entry name" value="GNAT"/>
    <property type="match status" value="1"/>
</dbReference>
<accession>A0A506Q9S6</accession>
<proteinExistence type="predicted"/>
<dbReference type="OrthoDB" id="5459937at2"/>
<sequence length="178" mass="19624">MEIFDAEPRHIAAIQQIYAWHVLNGTGSFETVPPDVTEIGERMQKIQQAGLPWFIAVSDGVVCGFCYLAPYRPRHAYRHTLEDSIYIDPGFQQRGVGSGLLKHAIRWAEQAGYRQLIANVGDSENRGSIAVHRAAGFETTGILRAVGFKQGRWLDTVFMQRALGLGDSALPAGSETPL</sequence>
<dbReference type="SUPFAM" id="SSF55729">
    <property type="entry name" value="Acyl-CoA N-acyltransferases (Nat)"/>
    <property type="match status" value="1"/>
</dbReference>
<dbReference type="EMBL" id="VHJA01000054">
    <property type="protein sequence ID" value="TPV42155.1"/>
    <property type="molecule type" value="Genomic_DNA"/>
</dbReference>
<dbReference type="Pfam" id="PF00583">
    <property type="entry name" value="Acetyltransf_1"/>
    <property type="match status" value="1"/>
</dbReference>
<dbReference type="RefSeq" id="WP_128086637.1">
    <property type="nucleotide sequence ID" value="NZ_CP071405.1"/>
</dbReference>
<dbReference type="CDD" id="cd04301">
    <property type="entry name" value="NAT_SF"/>
    <property type="match status" value="1"/>
</dbReference>